<accession>A0ABQ4TRN8</accession>
<gene>
    <name evidence="9" type="primary">ppm1</name>
    <name evidence="9" type="ORF">EKPJFOCH_4204</name>
</gene>
<proteinExistence type="predicted"/>
<keyword evidence="5" id="KW-0448">Lipopolysaccharide biosynthesis</keyword>
<reference evidence="9" key="2">
    <citation type="submission" date="2021-08" db="EMBL/GenBank/DDBJ databases">
        <authorList>
            <person name="Tani A."/>
            <person name="Ola A."/>
            <person name="Ogura Y."/>
            <person name="Katsura K."/>
            <person name="Hayashi T."/>
        </authorList>
    </citation>
    <scope>NUCLEOTIDE SEQUENCE</scope>
    <source>
        <strain evidence="9">DSM 23674</strain>
    </source>
</reference>
<comment type="caution">
    <text evidence="9">The sequence shown here is derived from an EMBL/GenBank/DDBJ whole genome shotgun (WGS) entry which is preliminary data.</text>
</comment>
<evidence type="ECO:0000256" key="4">
    <source>
        <dbReference type="ARBA" id="ARBA00022692"/>
    </source>
</evidence>
<dbReference type="Proteomes" id="UP001055101">
    <property type="component" value="Unassembled WGS sequence"/>
</dbReference>
<protein>
    <submittedName>
        <fullName evidence="9">Polyprenol monophosphomannose synthase</fullName>
    </submittedName>
</protein>
<feature type="domain" description="Glycosyltransferase 2-like" evidence="8">
    <location>
        <begin position="32"/>
        <end position="194"/>
    </location>
</feature>
<evidence type="ECO:0000256" key="3">
    <source>
        <dbReference type="ARBA" id="ARBA00022679"/>
    </source>
</evidence>
<evidence type="ECO:0000256" key="6">
    <source>
        <dbReference type="ARBA" id="ARBA00022989"/>
    </source>
</evidence>
<evidence type="ECO:0000256" key="5">
    <source>
        <dbReference type="ARBA" id="ARBA00022985"/>
    </source>
</evidence>
<dbReference type="CDD" id="cd04179">
    <property type="entry name" value="DPM_DPG-synthase_like"/>
    <property type="match status" value="1"/>
</dbReference>
<keyword evidence="2" id="KW-0328">Glycosyltransferase</keyword>
<dbReference type="SUPFAM" id="SSF53448">
    <property type="entry name" value="Nucleotide-diphospho-sugar transferases"/>
    <property type="match status" value="1"/>
</dbReference>
<dbReference type="PANTHER" id="PTHR48090:SF3">
    <property type="entry name" value="UNDECAPRENYL-PHOSPHATE 4-DEOXY-4-FORMAMIDO-L-ARABINOSE TRANSFERASE"/>
    <property type="match status" value="1"/>
</dbReference>
<dbReference type="PANTHER" id="PTHR48090">
    <property type="entry name" value="UNDECAPRENYL-PHOSPHATE 4-DEOXY-4-FORMAMIDO-L-ARABINOSE TRANSFERASE-RELATED"/>
    <property type="match status" value="1"/>
</dbReference>
<keyword evidence="7" id="KW-0472">Membrane</keyword>
<organism evidence="9 10">
    <name type="scientific">Methylobacterium thuringiense</name>
    <dbReference type="NCBI Taxonomy" id="1003091"/>
    <lineage>
        <taxon>Bacteria</taxon>
        <taxon>Pseudomonadati</taxon>
        <taxon>Pseudomonadota</taxon>
        <taxon>Alphaproteobacteria</taxon>
        <taxon>Hyphomicrobiales</taxon>
        <taxon>Methylobacteriaceae</taxon>
        <taxon>Methylobacterium</taxon>
    </lineage>
</organism>
<evidence type="ECO:0000256" key="7">
    <source>
        <dbReference type="ARBA" id="ARBA00023136"/>
    </source>
</evidence>
<dbReference type="InterPro" id="IPR029044">
    <property type="entry name" value="Nucleotide-diphossugar_trans"/>
</dbReference>
<dbReference type="RefSeq" id="WP_147820496.1">
    <property type="nucleotide sequence ID" value="NZ_BPRA01000026.1"/>
</dbReference>
<keyword evidence="3" id="KW-0808">Transferase</keyword>
<evidence type="ECO:0000313" key="10">
    <source>
        <dbReference type="Proteomes" id="UP001055101"/>
    </source>
</evidence>
<evidence type="ECO:0000256" key="2">
    <source>
        <dbReference type="ARBA" id="ARBA00022676"/>
    </source>
</evidence>
<dbReference type="Pfam" id="PF00535">
    <property type="entry name" value="Glycos_transf_2"/>
    <property type="match status" value="1"/>
</dbReference>
<evidence type="ECO:0000259" key="8">
    <source>
        <dbReference type="Pfam" id="PF00535"/>
    </source>
</evidence>
<evidence type="ECO:0000313" key="9">
    <source>
        <dbReference type="EMBL" id="GJE57686.1"/>
    </source>
</evidence>
<keyword evidence="10" id="KW-1185">Reference proteome</keyword>
<keyword evidence="6" id="KW-1133">Transmembrane helix</keyword>
<dbReference type="Gene3D" id="3.90.550.10">
    <property type="entry name" value="Spore Coat Polysaccharide Biosynthesis Protein SpsA, Chain A"/>
    <property type="match status" value="1"/>
</dbReference>
<dbReference type="EMBL" id="BPRA01000026">
    <property type="protein sequence ID" value="GJE57686.1"/>
    <property type="molecule type" value="Genomic_DNA"/>
</dbReference>
<reference evidence="9" key="1">
    <citation type="journal article" date="2021" name="Front. Microbiol.">
        <title>Comprehensive Comparative Genomics and Phenotyping of Methylobacterium Species.</title>
        <authorList>
            <person name="Alessa O."/>
            <person name="Ogura Y."/>
            <person name="Fujitani Y."/>
            <person name="Takami H."/>
            <person name="Hayashi T."/>
            <person name="Sahin N."/>
            <person name="Tani A."/>
        </authorList>
    </citation>
    <scope>NUCLEOTIDE SEQUENCE</scope>
    <source>
        <strain evidence="9">DSM 23674</strain>
    </source>
</reference>
<evidence type="ECO:0000256" key="1">
    <source>
        <dbReference type="ARBA" id="ARBA00022475"/>
    </source>
</evidence>
<keyword evidence="1" id="KW-1003">Cell membrane</keyword>
<sequence length="284" mass="31737">MTSNPVTDTVYPEGVPNFVANELRERAHRYAVVIPVINEGSRIKRQLTEMEELPFPLDIVIADGGSDDGSLDPDLLKTFRHVRAVLTKTDTGRLGAQLRIAYAWCLQGGYAGIVTIDGNGKDGVAAIADFFAKLDAGYDLVQGSRYVAGGVSENTPVDRYVAGRFIHAPLISLASRRFWYTDTTNGFRAYSRKFLLDERVAPFRPLFDRYQLLFYLSIRAPQLGFRVCETPVERRYPANKATPTKISGLRGRMSMLLELVHVAIGRYDPKQSKRAVAQNVFQES</sequence>
<dbReference type="InterPro" id="IPR050256">
    <property type="entry name" value="Glycosyltransferase_2"/>
</dbReference>
<dbReference type="InterPro" id="IPR001173">
    <property type="entry name" value="Glyco_trans_2-like"/>
</dbReference>
<name>A0ABQ4TRN8_9HYPH</name>
<keyword evidence="4" id="KW-0812">Transmembrane</keyword>